<keyword evidence="3" id="KW-0159">Chromosome partition</keyword>
<dbReference type="GO" id="GO:0007059">
    <property type="term" value="P:chromosome segregation"/>
    <property type="evidence" value="ECO:0007669"/>
    <property type="project" value="UniProtKB-KW"/>
</dbReference>
<dbReference type="EC" id="2.3.1.259" evidence="7"/>
<dbReference type="GO" id="GO:0000139">
    <property type="term" value="C:Golgi membrane"/>
    <property type="evidence" value="ECO:0007669"/>
    <property type="project" value="TreeGrafter"/>
</dbReference>
<dbReference type="AlphaFoldDB" id="A0AAV1YYC5"/>
<dbReference type="PROSITE" id="PS51186">
    <property type="entry name" value="GNAT"/>
    <property type="match status" value="1"/>
</dbReference>
<protein>
    <recommendedName>
        <fullName evidence="8">N-alpha-acetyltransferase 60</fullName>
        <ecNumber evidence="7">2.3.1.259</ecNumber>
        <ecNumber evidence="1">2.3.1.48</ecNumber>
    </recommendedName>
</protein>
<dbReference type="Pfam" id="PF00583">
    <property type="entry name" value="Acetyltransf_1"/>
    <property type="match status" value="1"/>
</dbReference>
<dbReference type="EMBL" id="CAXIEN010000007">
    <property type="protein sequence ID" value="CAL1262943.1"/>
    <property type="molecule type" value="Genomic_DNA"/>
</dbReference>
<keyword evidence="2" id="KW-0808">Transferase</keyword>
<feature type="domain" description="N-acetyltransferase" evidence="11">
    <location>
        <begin position="13"/>
        <end position="190"/>
    </location>
</feature>
<evidence type="ECO:0000256" key="5">
    <source>
        <dbReference type="ARBA" id="ARBA00023315"/>
    </source>
</evidence>
<dbReference type="CDD" id="cd04301">
    <property type="entry name" value="NAT_SF"/>
    <property type="match status" value="1"/>
</dbReference>
<dbReference type="InterPro" id="IPR045141">
    <property type="entry name" value="NAA60-like"/>
</dbReference>
<evidence type="ECO:0000256" key="4">
    <source>
        <dbReference type="ARBA" id="ARBA00022853"/>
    </source>
</evidence>
<gene>
    <name evidence="12" type="ORF">LARSCL_LOCUS1286</name>
</gene>
<comment type="catalytic activity">
    <reaction evidence="9">
        <text>L-lysyl-[protein] + acetyl-CoA = N(6)-acetyl-L-lysyl-[protein] + CoA + H(+)</text>
        <dbReference type="Rhea" id="RHEA:45948"/>
        <dbReference type="Rhea" id="RHEA-COMP:9752"/>
        <dbReference type="Rhea" id="RHEA-COMP:10731"/>
        <dbReference type="ChEBI" id="CHEBI:15378"/>
        <dbReference type="ChEBI" id="CHEBI:29969"/>
        <dbReference type="ChEBI" id="CHEBI:57287"/>
        <dbReference type="ChEBI" id="CHEBI:57288"/>
        <dbReference type="ChEBI" id="CHEBI:61930"/>
        <dbReference type="EC" id="2.3.1.48"/>
    </reaction>
</comment>
<dbReference type="GO" id="GO:0120518">
    <property type="term" value="F:protein N-terminal-methionine acetyltransferase activity"/>
    <property type="evidence" value="ECO:0007669"/>
    <property type="project" value="UniProtKB-EC"/>
</dbReference>
<evidence type="ECO:0000256" key="7">
    <source>
        <dbReference type="ARBA" id="ARBA00026111"/>
    </source>
</evidence>
<evidence type="ECO:0000256" key="6">
    <source>
        <dbReference type="ARBA" id="ARBA00025774"/>
    </source>
</evidence>
<keyword evidence="13" id="KW-1185">Reference proteome</keyword>
<dbReference type="PANTHER" id="PTHR14744">
    <property type="entry name" value="N-ALPHA-ACETYLTRANSFERASE 60"/>
    <property type="match status" value="1"/>
</dbReference>
<keyword evidence="4" id="KW-0156">Chromatin regulator</keyword>
<proteinExistence type="inferred from homology"/>
<name>A0AAV1YYC5_9ARAC</name>
<dbReference type="PANTHER" id="PTHR14744:SF15">
    <property type="entry name" value="N-ALPHA-ACETYLTRANSFERASE 60"/>
    <property type="match status" value="1"/>
</dbReference>
<comment type="caution">
    <text evidence="12">The sequence shown here is derived from an EMBL/GenBank/DDBJ whole genome shotgun (WGS) entry which is preliminary data.</text>
</comment>
<evidence type="ECO:0000313" key="13">
    <source>
        <dbReference type="Proteomes" id="UP001497382"/>
    </source>
</evidence>
<dbReference type="Gene3D" id="3.40.630.30">
    <property type="match status" value="1"/>
</dbReference>
<organism evidence="12 13">
    <name type="scientific">Larinioides sclopetarius</name>
    <dbReference type="NCBI Taxonomy" id="280406"/>
    <lineage>
        <taxon>Eukaryota</taxon>
        <taxon>Metazoa</taxon>
        <taxon>Ecdysozoa</taxon>
        <taxon>Arthropoda</taxon>
        <taxon>Chelicerata</taxon>
        <taxon>Arachnida</taxon>
        <taxon>Araneae</taxon>
        <taxon>Araneomorphae</taxon>
        <taxon>Entelegynae</taxon>
        <taxon>Araneoidea</taxon>
        <taxon>Araneidae</taxon>
        <taxon>Larinioides</taxon>
    </lineage>
</organism>
<evidence type="ECO:0000256" key="3">
    <source>
        <dbReference type="ARBA" id="ARBA00022829"/>
    </source>
</evidence>
<comment type="catalytic activity">
    <reaction evidence="10">
        <text>N-terminal L-methionyl-[transmembrane protein] + acetyl-CoA = N-terminal N(alpha)-acetyl-L-methionyl-[transmembrane protein] + CoA + H(+)</text>
        <dbReference type="Rhea" id="RHEA:50604"/>
        <dbReference type="Rhea" id="RHEA-COMP:12745"/>
        <dbReference type="Rhea" id="RHEA-COMP:12746"/>
        <dbReference type="ChEBI" id="CHEBI:15378"/>
        <dbReference type="ChEBI" id="CHEBI:57287"/>
        <dbReference type="ChEBI" id="CHEBI:57288"/>
        <dbReference type="ChEBI" id="CHEBI:64731"/>
        <dbReference type="ChEBI" id="CHEBI:133414"/>
        <dbReference type="EC" id="2.3.1.259"/>
    </reaction>
</comment>
<evidence type="ECO:0000256" key="8">
    <source>
        <dbReference type="ARBA" id="ARBA00026144"/>
    </source>
</evidence>
<evidence type="ECO:0000256" key="1">
    <source>
        <dbReference type="ARBA" id="ARBA00013184"/>
    </source>
</evidence>
<evidence type="ECO:0000256" key="10">
    <source>
        <dbReference type="ARBA" id="ARBA00048848"/>
    </source>
</evidence>
<comment type="similarity">
    <text evidence="6">Belongs to the acetyltransferase family. NAA60 subfamily.</text>
</comment>
<evidence type="ECO:0000313" key="12">
    <source>
        <dbReference type="EMBL" id="CAL1262943.1"/>
    </source>
</evidence>
<evidence type="ECO:0000256" key="2">
    <source>
        <dbReference type="ARBA" id="ARBA00022679"/>
    </source>
</evidence>
<dbReference type="EC" id="2.3.1.48" evidence="1"/>
<dbReference type="GO" id="GO:0004402">
    <property type="term" value="F:histone acetyltransferase activity"/>
    <property type="evidence" value="ECO:0007669"/>
    <property type="project" value="TreeGrafter"/>
</dbReference>
<evidence type="ECO:0000259" key="11">
    <source>
        <dbReference type="PROSITE" id="PS51186"/>
    </source>
</evidence>
<dbReference type="SUPFAM" id="SSF55729">
    <property type="entry name" value="Acyl-CoA N-acyltransferases (Nat)"/>
    <property type="match status" value="1"/>
</dbReference>
<accession>A0AAV1YYC5</accession>
<evidence type="ECO:0000256" key="9">
    <source>
        <dbReference type="ARBA" id="ARBA00048017"/>
    </source>
</evidence>
<sequence length="240" mass="27734">MSKQVPLCNDSNVQLRFLGPEDVPAVKKLCTEWFPIDLVICSIRYPDSWYKDITSSNKFFSLAAVYRVQIIGLVVAEIKAQSKCNKEDQGLLSSHFTKNTKVAYILTLGVVEDYRRNGIATLLLNSLVDHLTKNPDGNSCKAIYLHVLTSNTTAIQFYEQRNFTLHSYLPLYYSVHGVAKDGYSYVLYINGGHPPWTFIDYLKHWGRSVSHFHVCILPKKMYRLMQRFVTKLWPESWRSR</sequence>
<keyword evidence="5" id="KW-0012">Acyltransferase</keyword>
<dbReference type="InterPro" id="IPR016181">
    <property type="entry name" value="Acyl_CoA_acyltransferase"/>
</dbReference>
<reference evidence="12 13" key="1">
    <citation type="submission" date="2024-04" db="EMBL/GenBank/DDBJ databases">
        <authorList>
            <person name="Rising A."/>
            <person name="Reimegard J."/>
            <person name="Sonavane S."/>
            <person name="Akerstrom W."/>
            <person name="Nylinder S."/>
            <person name="Hedman E."/>
            <person name="Kallberg Y."/>
        </authorList>
    </citation>
    <scope>NUCLEOTIDE SEQUENCE [LARGE SCALE GENOMIC DNA]</scope>
</reference>
<dbReference type="InterPro" id="IPR000182">
    <property type="entry name" value="GNAT_dom"/>
</dbReference>
<dbReference type="Proteomes" id="UP001497382">
    <property type="component" value="Unassembled WGS sequence"/>
</dbReference>